<organism evidence="2 3">
    <name type="scientific">Eumeta variegata</name>
    <name type="common">Bagworm moth</name>
    <name type="synonym">Eumeta japonica</name>
    <dbReference type="NCBI Taxonomy" id="151549"/>
    <lineage>
        <taxon>Eukaryota</taxon>
        <taxon>Metazoa</taxon>
        <taxon>Ecdysozoa</taxon>
        <taxon>Arthropoda</taxon>
        <taxon>Hexapoda</taxon>
        <taxon>Insecta</taxon>
        <taxon>Pterygota</taxon>
        <taxon>Neoptera</taxon>
        <taxon>Endopterygota</taxon>
        <taxon>Lepidoptera</taxon>
        <taxon>Glossata</taxon>
        <taxon>Ditrysia</taxon>
        <taxon>Tineoidea</taxon>
        <taxon>Psychidae</taxon>
        <taxon>Oiketicinae</taxon>
        <taxon>Eumeta</taxon>
    </lineage>
</organism>
<proteinExistence type="predicted"/>
<dbReference type="Proteomes" id="UP000299102">
    <property type="component" value="Unassembled WGS sequence"/>
</dbReference>
<protein>
    <submittedName>
        <fullName evidence="2">Uncharacterized protein</fullName>
    </submittedName>
</protein>
<evidence type="ECO:0000256" key="1">
    <source>
        <dbReference type="SAM" id="MobiDB-lite"/>
    </source>
</evidence>
<dbReference type="EMBL" id="BGZK01000210">
    <property type="protein sequence ID" value="GBP28725.1"/>
    <property type="molecule type" value="Genomic_DNA"/>
</dbReference>
<comment type="caution">
    <text evidence="2">The sequence shown here is derived from an EMBL/GenBank/DDBJ whole genome shotgun (WGS) entry which is preliminary data.</text>
</comment>
<gene>
    <name evidence="2" type="ORF">EVAR_19767_1</name>
</gene>
<evidence type="ECO:0000313" key="2">
    <source>
        <dbReference type="EMBL" id="GBP28725.1"/>
    </source>
</evidence>
<feature type="region of interest" description="Disordered" evidence="1">
    <location>
        <begin position="52"/>
        <end position="75"/>
    </location>
</feature>
<sequence length="75" mass="8174">MASAQTRIGDLFHCDKLSPIAFPVSALEMYIDDNIHELLTLVTRTQARQGSSQGPVKAVGVAVRNRSPDPKVQVQ</sequence>
<dbReference type="AlphaFoldDB" id="A0A4C1UQL2"/>
<evidence type="ECO:0000313" key="3">
    <source>
        <dbReference type="Proteomes" id="UP000299102"/>
    </source>
</evidence>
<accession>A0A4C1UQL2</accession>
<reference evidence="2 3" key="1">
    <citation type="journal article" date="2019" name="Commun. Biol.">
        <title>The bagworm genome reveals a unique fibroin gene that provides high tensile strength.</title>
        <authorList>
            <person name="Kono N."/>
            <person name="Nakamura H."/>
            <person name="Ohtoshi R."/>
            <person name="Tomita M."/>
            <person name="Numata K."/>
            <person name="Arakawa K."/>
        </authorList>
    </citation>
    <scope>NUCLEOTIDE SEQUENCE [LARGE SCALE GENOMIC DNA]</scope>
</reference>
<name>A0A4C1UQL2_EUMVA</name>
<keyword evidence="3" id="KW-1185">Reference proteome</keyword>